<evidence type="ECO:0000259" key="2">
    <source>
        <dbReference type="Pfam" id="PF26551"/>
    </source>
</evidence>
<organism evidence="3 4">
    <name type="scientific">Desulfomarina profundi</name>
    <dbReference type="NCBI Taxonomy" id="2772557"/>
    <lineage>
        <taxon>Bacteria</taxon>
        <taxon>Pseudomonadati</taxon>
        <taxon>Thermodesulfobacteriota</taxon>
        <taxon>Desulfobulbia</taxon>
        <taxon>Desulfobulbales</taxon>
        <taxon>Desulfobulbaceae</taxon>
        <taxon>Desulfomarina</taxon>
    </lineage>
</organism>
<reference evidence="3" key="1">
    <citation type="submission" date="2020-09" db="EMBL/GenBank/DDBJ databases">
        <title>Desulfogranum mesoprofundum gen. nov., sp. nov., a novel mesophilic, sulfate-reducing chemolithoautotroph isolated from a deep-sea hydrothermal vent chimney in the Suiyo Seamount.</title>
        <authorList>
            <person name="Hashimoto Y."/>
            <person name="Nakagawa S."/>
        </authorList>
    </citation>
    <scope>NUCLEOTIDE SEQUENCE</scope>
    <source>
        <strain evidence="3">KT2</strain>
    </source>
</reference>
<dbReference type="Pfam" id="PF26551">
    <property type="entry name" value="DUF8180"/>
    <property type="match status" value="1"/>
</dbReference>
<feature type="domain" description="DUF8180" evidence="2">
    <location>
        <begin position="7"/>
        <end position="64"/>
    </location>
</feature>
<evidence type="ECO:0000313" key="3">
    <source>
        <dbReference type="EMBL" id="BCL61065.1"/>
    </source>
</evidence>
<dbReference type="KEGG" id="dbk:DGMP_17580"/>
<accession>A0A8D5FNW3</accession>
<name>A0A8D5FNW3_9BACT</name>
<dbReference type="AlphaFoldDB" id="A0A8D5FNW3"/>
<sequence>MENKEKLRILLQHWIDHNKGHANEFAKWQETMKEEGNQEIAHHISHAIGSMEKVNEYLTAALQEAGGEVEEKGEGHHHHHHH</sequence>
<evidence type="ECO:0000256" key="1">
    <source>
        <dbReference type="SAM" id="MobiDB-lite"/>
    </source>
</evidence>
<dbReference type="RefSeq" id="WP_228857124.1">
    <property type="nucleotide sequence ID" value="NZ_AP024086.1"/>
</dbReference>
<protein>
    <recommendedName>
        <fullName evidence="2">DUF8180 domain-containing protein</fullName>
    </recommendedName>
</protein>
<evidence type="ECO:0000313" key="4">
    <source>
        <dbReference type="Proteomes" id="UP000826725"/>
    </source>
</evidence>
<dbReference type="InterPro" id="IPR058493">
    <property type="entry name" value="DUF8180"/>
</dbReference>
<keyword evidence="4" id="KW-1185">Reference proteome</keyword>
<dbReference type="EMBL" id="AP024086">
    <property type="protein sequence ID" value="BCL61065.1"/>
    <property type="molecule type" value="Genomic_DNA"/>
</dbReference>
<feature type="region of interest" description="Disordered" evidence="1">
    <location>
        <begin position="63"/>
        <end position="82"/>
    </location>
</feature>
<dbReference type="Proteomes" id="UP000826725">
    <property type="component" value="Chromosome"/>
</dbReference>
<gene>
    <name evidence="3" type="ORF">DGMP_17580</name>
</gene>
<proteinExistence type="predicted"/>